<protein>
    <submittedName>
        <fullName evidence="2">Uncharacterized protein</fullName>
    </submittedName>
</protein>
<proteinExistence type="predicted"/>
<dbReference type="Proteomes" id="UP000070376">
    <property type="component" value="Unassembled WGS sequence"/>
</dbReference>
<gene>
    <name evidence="2" type="ORF">HMPREF3213_03164</name>
    <name evidence="1" type="ORF">SB48_HM08orf04686</name>
</gene>
<reference evidence="2" key="4">
    <citation type="submission" date="2016-01" db="EMBL/GenBank/DDBJ databases">
        <authorList>
            <person name="Oliw E.H."/>
        </authorList>
    </citation>
    <scope>NUCLEOTIDE SEQUENCE [LARGE SCALE GENOMIC DNA]</scope>
    <source>
        <strain evidence="2">GED7749B</strain>
    </source>
</reference>
<dbReference type="Proteomes" id="UP000032024">
    <property type="component" value="Chromosome"/>
</dbReference>
<name>A0A0C5CAM5_HEYCO</name>
<evidence type="ECO:0000313" key="1">
    <source>
        <dbReference type="EMBL" id="AJO23729.1"/>
    </source>
</evidence>
<evidence type="ECO:0000313" key="2">
    <source>
        <dbReference type="EMBL" id="KWZ77859.1"/>
    </source>
</evidence>
<reference evidence="3" key="2">
    <citation type="submission" date="2015-01" db="EMBL/GenBank/DDBJ databases">
        <title>Comparative genome analysis of Bacillus coagulans HM-08, Clostridium butyricum HM-68, Bacillus subtilis HM-66 and Bacillus paralicheniformis BL-09.</title>
        <authorList>
            <person name="Zhang H."/>
        </authorList>
    </citation>
    <scope>NUCLEOTIDE SEQUENCE [LARGE SCALE GENOMIC DNA]</scope>
    <source>
        <strain evidence="3">HM-08</strain>
    </source>
</reference>
<evidence type="ECO:0000313" key="4">
    <source>
        <dbReference type="Proteomes" id="UP000070376"/>
    </source>
</evidence>
<accession>A0A0C5CAM5</accession>
<reference evidence="1" key="1">
    <citation type="submission" date="2015-01" db="EMBL/GenBank/DDBJ databases">
        <title>Comparative genome analysis of Bacillus coagulans HM-08, Clostridium butyricum HM-68, Bacillus subtilis HM-66 and Bacillus licheniformis BL-09.</title>
        <authorList>
            <person name="Zhang H."/>
        </authorList>
    </citation>
    <scope>NUCLEOTIDE SEQUENCE [LARGE SCALE GENOMIC DNA]</scope>
    <source>
        <strain evidence="1">HM-08</strain>
    </source>
</reference>
<evidence type="ECO:0000313" key="3">
    <source>
        <dbReference type="Proteomes" id="UP000032024"/>
    </source>
</evidence>
<dbReference type="EMBL" id="CP010525">
    <property type="protein sequence ID" value="AJO23729.1"/>
    <property type="molecule type" value="Genomic_DNA"/>
</dbReference>
<sequence length="44" mass="5060">MPCQKSQEGFTSWLFSFALLDKPLHFMIAGIRKDQFSNRPELSG</sequence>
<keyword evidence="3" id="KW-1185">Reference proteome</keyword>
<organism evidence="2 4">
    <name type="scientific">Heyndrickxia coagulans</name>
    <name type="common">Weizmannia coagulans</name>
    <dbReference type="NCBI Taxonomy" id="1398"/>
    <lineage>
        <taxon>Bacteria</taxon>
        <taxon>Bacillati</taxon>
        <taxon>Bacillota</taxon>
        <taxon>Bacilli</taxon>
        <taxon>Bacillales</taxon>
        <taxon>Bacillaceae</taxon>
        <taxon>Heyndrickxia</taxon>
    </lineage>
</organism>
<dbReference type="EMBL" id="LRPN01000161">
    <property type="protein sequence ID" value="KWZ77859.1"/>
    <property type="molecule type" value="Genomic_DNA"/>
</dbReference>
<dbReference type="AlphaFoldDB" id="A0A0C5CAM5"/>
<reference evidence="4" key="3">
    <citation type="submission" date="2016-01" db="EMBL/GenBank/DDBJ databases">
        <authorList>
            <person name="Mitreva M."/>
            <person name="Pepin K.H."/>
            <person name="Mihindukulasuriya K.A."/>
            <person name="Fulton R."/>
            <person name="Fronick C."/>
            <person name="O'Laughlin M."/>
            <person name="Miner T."/>
            <person name="Herter B."/>
            <person name="Rosa B.A."/>
            <person name="Cordes M."/>
            <person name="Tomlinson C."/>
            <person name="Wollam A."/>
            <person name="Palsikar V.B."/>
            <person name="Mardis E.R."/>
            <person name="Wilson R.K."/>
        </authorList>
    </citation>
    <scope>NUCLEOTIDE SEQUENCE [LARGE SCALE GENOMIC DNA]</scope>
    <source>
        <strain evidence="4">GED7749B</strain>
    </source>
</reference>
<dbReference type="PATRIC" id="fig|1398.18.peg.2911"/>